<reference evidence="1 2" key="1">
    <citation type="journal article" date="2025" name="Int. J. Syst. Evol. Microbiol.">
        <title>Desulfovibrio falkowii sp. nov., Porphyromonas miyakawae sp. nov., Mediterraneibacter flintii sp. nov. and Owariibacterium komagatae gen. nov., sp. nov., isolated from human faeces.</title>
        <authorList>
            <person name="Hamaguchi T."/>
            <person name="Ohara M."/>
            <person name="Hisatomi A."/>
            <person name="Sekiguchi K."/>
            <person name="Takeda J.I."/>
            <person name="Ueyama J."/>
            <person name="Ito M."/>
            <person name="Nishiwaki H."/>
            <person name="Ogi T."/>
            <person name="Hirayama M."/>
            <person name="Ohkuma M."/>
            <person name="Sakamoto M."/>
            <person name="Ohno K."/>
        </authorList>
    </citation>
    <scope>NUCLEOTIDE SEQUENCE [LARGE SCALE GENOMIC DNA]</scope>
    <source>
        <strain evidence="1 2">13CB11C</strain>
    </source>
</reference>
<comment type="caution">
    <text evidence="1">The sequence shown here is derived from an EMBL/GenBank/DDBJ whole genome shotgun (WGS) entry which is preliminary data.</text>
</comment>
<dbReference type="RefSeq" id="WP_411916148.1">
    <property type="nucleotide sequence ID" value="NZ_BAAFSF010000004.1"/>
</dbReference>
<evidence type="ECO:0000313" key="1">
    <source>
        <dbReference type="EMBL" id="GAB1252397.1"/>
    </source>
</evidence>
<protein>
    <recommendedName>
        <fullName evidence="3">Mobilisation protein (MobC)</fullName>
    </recommendedName>
</protein>
<proteinExistence type="predicted"/>
<dbReference type="EMBL" id="BAAFSF010000004">
    <property type="protein sequence ID" value="GAB1252397.1"/>
    <property type="molecule type" value="Genomic_DNA"/>
</dbReference>
<gene>
    <name evidence="1" type="ORF">Tsumi_15030</name>
</gene>
<organism evidence="1 2">
    <name type="scientific">Porphyromonas miyakawae</name>
    <dbReference type="NCBI Taxonomy" id="3137470"/>
    <lineage>
        <taxon>Bacteria</taxon>
        <taxon>Pseudomonadati</taxon>
        <taxon>Bacteroidota</taxon>
        <taxon>Bacteroidia</taxon>
        <taxon>Bacteroidales</taxon>
        <taxon>Porphyromonadaceae</taxon>
        <taxon>Porphyromonas</taxon>
    </lineage>
</organism>
<dbReference type="Proteomes" id="UP001628220">
    <property type="component" value="Unassembled WGS sequence"/>
</dbReference>
<dbReference type="Pfam" id="PF21983">
    <property type="entry name" value="NikA-like"/>
    <property type="match status" value="1"/>
</dbReference>
<accession>A0ABQ0E3T6</accession>
<keyword evidence="2" id="KW-1185">Reference proteome</keyword>
<sequence>MDDNTTNKGGRPKKKLSEKRSYSVLLKLNTKEYFTLKSKANEAGLNKSEYLRTLIYESQVKARITPEQMNEIRQLSGIANNINQIARRLNTYGISAAPTELKLLRIYVDKHLKDLKL</sequence>
<dbReference type="InterPro" id="IPR053842">
    <property type="entry name" value="NikA-like"/>
</dbReference>
<evidence type="ECO:0008006" key="3">
    <source>
        <dbReference type="Google" id="ProtNLM"/>
    </source>
</evidence>
<evidence type="ECO:0000313" key="2">
    <source>
        <dbReference type="Proteomes" id="UP001628220"/>
    </source>
</evidence>
<name>A0ABQ0E3T6_9PORP</name>